<dbReference type="EMBL" id="CM042043">
    <property type="protein sequence ID" value="KAI3696413.1"/>
    <property type="molecule type" value="Genomic_DNA"/>
</dbReference>
<sequence length="379" mass="42955">MAQVKLSFRFVVVLYVFTSAQICYTDDNPNPREKAEMKPDYYPNGLNVDDIKVTSKMNASKHVPSSSTITQLWHSKGKCPKGTIPIRRTKEEDVLRAKSVERYGKKKRFSVAQQNLIDAEFELKEIDEYASAYVDGREFYGTRATFNVWNPKVQESNELSLAQIWIVGCNSDDDNTLEDINTIEAGWHVHPELYGNTATRLFIFWTSDGFQETGCYNLQCSGFVQTSNKIALGSSLSPISQLHGTQYQITLLIWKDRKGTGDWWMRYGDTELVGYWPSSMFSHLRESALLIEWGGEVVNTVSHGHHTTTQMGSGQFPGKWFREASYVKNIETVDESNTLRTTNLNIASDGNCYDVLTATDDTWGRYLFYGGPGRNANCP</sequence>
<reference evidence="2" key="1">
    <citation type="journal article" date="2022" name="Mol. Ecol. Resour.">
        <title>The genomes of chicory, endive, great burdock and yacon provide insights into Asteraceae palaeo-polyploidization history and plant inulin production.</title>
        <authorList>
            <person name="Fan W."/>
            <person name="Wang S."/>
            <person name="Wang H."/>
            <person name="Wang A."/>
            <person name="Jiang F."/>
            <person name="Liu H."/>
            <person name="Zhao H."/>
            <person name="Xu D."/>
            <person name="Zhang Y."/>
        </authorList>
    </citation>
    <scope>NUCLEOTIDE SEQUENCE [LARGE SCALE GENOMIC DNA]</scope>
    <source>
        <strain evidence="2">cv. Yunnan</strain>
    </source>
</reference>
<keyword evidence="2" id="KW-1185">Reference proteome</keyword>
<name>A0ACB8ZFP3_9ASTR</name>
<organism evidence="1 2">
    <name type="scientific">Smallanthus sonchifolius</name>
    <dbReference type="NCBI Taxonomy" id="185202"/>
    <lineage>
        <taxon>Eukaryota</taxon>
        <taxon>Viridiplantae</taxon>
        <taxon>Streptophyta</taxon>
        <taxon>Embryophyta</taxon>
        <taxon>Tracheophyta</taxon>
        <taxon>Spermatophyta</taxon>
        <taxon>Magnoliopsida</taxon>
        <taxon>eudicotyledons</taxon>
        <taxon>Gunneridae</taxon>
        <taxon>Pentapetalae</taxon>
        <taxon>asterids</taxon>
        <taxon>campanulids</taxon>
        <taxon>Asterales</taxon>
        <taxon>Asteraceae</taxon>
        <taxon>Asteroideae</taxon>
        <taxon>Heliantheae alliance</taxon>
        <taxon>Millerieae</taxon>
        <taxon>Smallanthus</taxon>
    </lineage>
</organism>
<dbReference type="Proteomes" id="UP001056120">
    <property type="component" value="Linkage Group LG26"/>
</dbReference>
<comment type="caution">
    <text evidence="1">The sequence shown here is derived from an EMBL/GenBank/DDBJ whole genome shotgun (WGS) entry which is preliminary data.</text>
</comment>
<evidence type="ECO:0000313" key="1">
    <source>
        <dbReference type="EMBL" id="KAI3696413.1"/>
    </source>
</evidence>
<protein>
    <submittedName>
        <fullName evidence="1">Uncharacterized protein</fullName>
    </submittedName>
</protein>
<reference evidence="1 2" key="2">
    <citation type="journal article" date="2022" name="Mol. Ecol. Resour.">
        <title>The genomes of chicory, endive, great burdock and yacon provide insights into Asteraceae paleo-polyploidization history and plant inulin production.</title>
        <authorList>
            <person name="Fan W."/>
            <person name="Wang S."/>
            <person name="Wang H."/>
            <person name="Wang A."/>
            <person name="Jiang F."/>
            <person name="Liu H."/>
            <person name="Zhao H."/>
            <person name="Xu D."/>
            <person name="Zhang Y."/>
        </authorList>
    </citation>
    <scope>NUCLEOTIDE SEQUENCE [LARGE SCALE GENOMIC DNA]</scope>
    <source>
        <strain evidence="2">cv. Yunnan</strain>
        <tissue evidence="1">Leaves</tissue>
    </source>
</reference>
<gene>
    <name evidence="1" type="ORF">L1987_79427</name>
</gene>
<evidence type="ECO:0000313" key="2">
    <source>
        <dbReference type="Proteomes" id="UP001056120"/>
    </source>
</evidence>
<accession>A0ACB8ZFP3</accession>
<proteinExistence type="predicted"/>